<organism evidence="1">
    <name type="scientific">Rhizophora mucronata</name>
    <name type="common">Asiatic mangrove</name>
    <dbReference type="NCBI Taxonomy" id="61149"/>
    <lineage>
        <taxon>Eukaryota</taxon>
        <taxon>Viridiplantae</taxon>
        <taxon>Streptophyta</taxon>
        <taxon>Embryophyta</taxon>
        <taxon>Tracheophyta</taxon>
        <taxon>Spermatophyta</taxon>
        <taxon>Magnoliopsida</taxon>
        <taxon>eudicotyledons</taxon>
        <taxon>Gunneridae</taxon>
        <taxon>Pentapetalae</taxon>
        <taxon>rosids</taxon>
        <taxon>fabids</taxon>
        <taxon>Malpighiales</taxon>
        <taxon>Rhizophoraceae</taxon>
        <taxon>Rhizophora</taxon>
    </lineage>
</organism>
<dbReference type="AlphaFoldDB" id="A0A2P2IXV2"/>
<protein>
    <submittedName>
        <fullName evidence="1">Uncharacterized protein</fullName>
    </submittedName>
</protein>
<dbReference type="EMBL" id="GGEC01005519">
    <property type="protein sequence ID" value="MBW86002.1"/>
    <property type="molecule type" value="Transcribed_RNA"/>
</dbReference>
<sequence>MARKNSFSRYQLKCVIKA</sequence>
<accession>A0A2P2IXV2</accession>
<evidence type="ECO:0000313" key="1">
    <source>
        <dbReference type="EMBL" id="MBW86002.1"/>
    </source>
</evidence>
<reference evidence="1" key="1">
    <citation type="submission" date="2018-02" db="EMBL/GenBank/DDBJ databases">
        <title>Rhizophora mucronata_Transcriptome.</title>
        <authorList>
            <person name="Meera S.P."/>
            <person name="Sreeshan A."/>
            <person name="Augustine A."/>
        </authorList>
    </citation>
    <scope>NUCLEOTIDE SEQUENCE</scope>
    <source>
        <tissue evidence="1">Leaf</tissue>
    </source>
</reference>
<name>A0A2P2IXV2_RHIMU</name>
<proteinExistence type="predicted"/>